<feature type="non-terminal residue" evidence="1">
    <location>
        <position position="833"/>
    </location>
</feature>
<protein>
    <submittedName>
        <fullName evidence="1">Uncharacterized protein</fullName>
    </submittedName>
</protein>
<accession>A0A5J4UZW9</accession>
<dbReference type="AlphaFoldDB" id="A0A5J4UZW9"/>
<comment type="caution">
    <text evidence="1">The sequence shown here is derived from an EMBL/GenBank/DDBJ whole genome shotgun (WGS) entry which is preliminary data.</text>
</comment>
<evidence type="ECO:0000313" key="2">
    <source>
        <dbReference type="Proteomes" id="UP000324800"/>
    </source>
</evidence>
<organism evidence="1 2">
    <name type="scientific">Streblomastix strix</name>
    <dbReference type="NCBI Taxonomy" id="222440"/>
    <lineage>
        <taxon>Eukaryota</taxon>
        <taxon>Metamonada</taxon>
        <taxon>Preaxostyla</taxon>
        <taxon>Oxymonadida</taxon>
        <taxon>Streblomastigidae</taxon>
        <taxon>Streblomastix</taxon>
    </lineage>
</organism>
<sequence length="833" mass="94224">MIEKIQKSLKDALKVAKMIKLQQSGIINKSPLPDFGIHIEGASSLNCGTVTIDNLSSSDISIKIKVINETNLKPQLTSDTVKGRQKIEVSFQITGNVPTLPFIAQTICEITAYGIQKSKTKDKCQIRAYVRRVPNYSIIESSESLIYLNDISCTLAPKNYTEAVNLKHRIPPVSLSQKSFGWSLISQSTNVAYEPQIQMDNKKCKMQLTFESETKGLCAGQMIVGLGSSELYRLNLSVPISQIPSIGMYHPADKKSQEIRLIKSNYTHIVVYNNGDQEQDVRLNSSELRDRFNPESLLIQPHTQGLVKVQLSSSPKRTISFKRSRVTIQLEDTQLRFSEQGDKIRVDIEEGVYFPCININSDGTTKFEYMKSTKIMKEVCPTIITDNDQQENSQQGLISIEANLPIPQESLVLWAENGENCEYIRIIGQQLDKDILNAVDKIDEANNLTGTRTAGIPKLFFDATNFFLKSNNQLVNIDKNSVVECAKKGVKENDFKSIFSQIILALYNEVQRVQDNKVNDTISQICCQVTKREEWSMSSPEIPTTWTRQDKGSKILGMHLIWGAITLLNTLCNPLKLTKREIDMFRDKLSHGPPIPINIPIQKDNKNEQINQKIDGQEVHCIGVIDGKFTEVKAIDKILQKIQQLKQPEFPQFRQEKDDSKQAKNPSDLNQCLIQIPSKSQQILEEQIFKASEWCQKTWESLIILGIIPPSETRKAYKVGDVPQNIVENNDNGIFINAKSQIQNADDDIPEQSSLSQNKQIQIQANQKMDINTNSQFTSDLSNDDMIAAVRRAVIEKPVQEEQDPGHDYIPMKVNLDQIRQKLIKIDKEDLLV</sequence>
<reference evidence="1 2" key="1">
    <citation type="submission" date="2019-03" db="EMBL/GenBank/DDBJ databases">
        <title>Single cell metagenomics reveals metabolic interactions within the superorganism composed of flagellate Streblomastix strix and complex community of Bacteroidetes bacteria on its surface.</title>
        <authorList>
            <person name="Treitli S.C."/>
            <person name="Kolisko M."/>
            <person name="Husnik F."/>
            <person name="Keeling P."/>
            <person name="Hampl V."/>
        </authorList>
    </citation>
    <scope>NUCLEOTIDE SEQUENCE [LARGE SCALE GENOMIC DNA]</scope>
    <source>
        <strain evidence="1">ST1C</strain>
    </source>
</reference>
<proteinExistence type="predicted"/>
<name>A0A5J4UZW9_9EUKA</name>
<dbReference type="EMBL" id="SNRW01011284">
    <property type="protein sequence ID" value="KAA6375371.1"/>
    <property type="molecule type" value="Genomic_DNA"/>
</dbReference>
<gene>
    <name evidence="1" type="ORF">EZS28_029102</name>
</gene>
<dbReference type="Proteomes" id="UP000324800">
    <property type="component" value="Unassembled WGS sequence"/>
</dbReference>
<evidence type="ECO:0000313" key="1">
    <source>
        <dbReference type="EMBL" id="KAA6375371.1"/>
    </source>
</evidence>